<dbReference type="Gene3D" id="3.80.10.10">
    <property type="entry name" value="Ribonuclease Inhibitor"/>
    <property type="match status" value="1"/>
</dbReference>
<dbReference type="Proteomes" id="UP001634393">
    <property type="component" value="Unassembled WGS sequence"/>
</dbReference>
<dbReference type="Pfam" id="PF23598">
    <property type="entry name" value="LRR_14"/>
    <property type="match status" value="1"/>
</dbReference>
<dbReference type="Gene3D" id="1.10.10.10">
    <property type="entry name" value="Winged helix-like DNA-binding domain superfamily/Winged helix DNA-binding domain"/>
    <property type="match status" value="1"/>
</dbReference>
<dbReference type="GO" id="GO:0009626">
    <property type="term" value="P:plant-type hypersensitive response"/>
    <property type="evidence" value="ECO:0007669"/>
    <property type="project" value="UniProtKB-KW"/>
</dbReference>
<gene>
    <name evidence="14" type="ORF">ACJIZ3_013938</name>
</gene>
<dbReference type="EMBL" id="JBJXBP010000008">
    <property type="protein sequence ID" value="KAL3812670.1"/>
    <property type="molecule type" value="Genomic_DNA"/>
</dbReference>
<dbReference type="InterPro" id="IPR058922">
    <property type="entry name" value="WHD_DRP"/>
</dbReference>
<dbReference type="GO" id="GO:0051607">
    <property type="term" value="P:defense response to virus"/>
    <property type="evidence" value="ECO:0007669"/>
    <property type="project" value="UniProtKB-ARBA"/>
</dbReference>
<dbReference type="SUPFAM" id="SSF52058">
    <property type="entry name" value="L domain-like"/>
    <property type="match status" value="1"/>
</dbReference>
<dbReference type="InterPro" id="IPR042197">
    <property type="entry name" value="Apaf_helical"/>
</dbReference>
<feature type="domain" description="NB-ARC" evidence="11">
    <location>
        <begin position="163"/>
        <end position="338"/>
    </location>
</feature>
<comment type="similarity">
    <text evidence="3">Belongs to the disease resistance NB-LRR family.</text>
</comment>
<evidence type="ECO:0000259" key="13">
    <source>
        <dbReference type="Pfam" id="PF23598"/>
    </source>
</evidence>
<protein>
    <submittedName>
        <fullName evidence="14">Uncharacterized protein</fullName>
    </submittedName>
</protein>
<dbReference type="AlphaFoldDB" id="A0ABD3RUB8"/>
<keyword evidence="5" id="KW-0433">Leucine-rich repeat</keyword>
<keyword evidence="6" id="KW-0381">Hypersensitive response</keyword>
<evidence type="ECO:0000256" key="5">
    <source>
        <dbReference type="ARBA" id="ARBA00022614"/>
    </source>
</evidence>
<dbReference type="PANTHER" id="PTHR23155:SF1152">
    <property type="entry name" value="AAA+ ATPASE DOMAIN-CONTAINING PROTEIN"/>
    <property type="match status" value="1"/>
</dbReference>
<evidence type="ECO:0000313" key="14">
    <source>
        <dbReference type="EMBL" id="KAL3812670.1"/>
    </source>
</evidence>
<evidence type="ECO:0000256" key="9">
    <source>
        <dbReference type="ARBA" id="ARBA00022821"/>
    </source>
</evidence>
<proteinExistence type="inferred from homology"/>
<dbReference type="FunFam" id="1.10.10.10:FF:000322">
    <property type="entry name" value="Probable disease resistance protein At1g63360"/>
    <property type="match status" value="1"/>
</dbReference>
<dbReference type="GO" id="GO:0005524">
    <property type="term" value="F:ATP binding"/>
    <property type="evidence" value="ECO:0007669"/>
    <property type="project" value="UniProtKB-KW"/>
</dbReference>
<dbReference type="Gene3D" id="1.20.5.4130">
    <property type="match status" value="1"/>
</dbReference>
<evidence type="ECO:0000313" key="15">
    <source>
        <dbReference type="Proteomes" id="UP001634393"/>
    </source>
</evidence>
<dbReference type="Pfam" id="PF00931">
    <property type="entry name" value="NB-ARC"/>
    <property type="match status" value="1"/>
</dbReference>
<comment type="function">
    <text evidence="1">Confers resistance to late blight (Phytophthora infestans) races carrying the avirulence gene Avr1. Resistance proteins guard the plant against pathogens that contain an appropriate avirulence protein via an indirect interaction with this avirulence protein. That triggers a defense system including the hypersensitive response, which restricts the pathogen growth.</text>
</comment>
<accession>A0ABD3RUB8</accession>
<evidence type="ECO:0000256" key="7">
    <source>
        <dbReference type="ARBA" id="ARBA00022737"/>
    </source>
</evidence>
<dbReference type="Gene3D" id="3.40.50.300">
    <property type="entry name" value="P-loop containing nucleotide triphosphate hydrolases"/>
    <property type="match status" value="1"/>
</dbReference>
<dbReference type="Gene3D" id="1.10.8.430">
    <property type="entry name" value="Helical domain of apoptotic protease-activating factors"/>
    <property type="match status" value="1"/>
</dbReference>
<evidence type="ECO:0000256" key="10">
    <source>
        <dbReference type="ARBA" id="ARBA00022840"/>
    </source>
</evidence>
<comment type="subcellular location">
    <subcellularLocation>
        <location evidence="2">Cytoplasm</location>
    </subcellularLocation>
</comment>
<evidence type="ECO:0000259" key="12">
    <source>
        <dbReference type="Pfam" id="PF23559"/>
    </source>
</evidence>
<dbReference type="SUPFAM" id="SSF52540">
    <property type="entry name" value="P-loop containing nucleoside triphosphate hydrolases"/>
    <property type="match status" value="1"/>
</dbReference>
<evidence type="ECO:0000256" key="4">
    <source>
        <dbReference type="ARBA" id="ARBA00022490"/>
    </source>
</evidence>
<comment type="caution">
    <text evidence="14">The sequence shown here is derived from an EMBL/GenBank/DDBJ whole genome shotgun (WGS) entry which is preliminary data.</text>
</comment>
<keyword evidence="4" id="KW-0963">Cytoplasm</keyword>
<organism evidence="14 15">
    <name type="scientific">Penstemon smallii</name>
    <dbReference type="NCBI Taxonomy" id="265156"/>
    <lineage>
        <taxon>Eukaryota</taxon>
        <taxon>Viridiplantae</taxon>
        <taxon>Streptophyta</taxon>
        <taxon>Embryophyta</taxon>
        <taxon>Tracheophyta</taxon>
        <taxon>Spermatophyta</taxon>
        <taxon>Magnoliopsida</taxon>
        <taxon>eudicotyledons</taxon>
        <taxon>Gunneridae</taxon>
        <taxon>Pentapetalae</taxon>
        <taxon>asterids</taxon>
        <taxon>lamiids</taxon>
        <taxon>Lamiales</taxon>
        <taxon>Plantaginaceae</taxon>
        <taxon>Cheloneae</taxon>
        <taxon>Penstemon</taxon>
    </lineage>
</organism>
<feature type="domain" description="Disease resistance R13L4/SHOC-2-like LRR" evidence="13">
    <location>
        <begin position="562"/>
        <end position="843"/>
    </location>
</feature>
<reference evidence="14 15" key="1">
    <citation type="submission" date="2024-12" db="EMBL/GenBank/DDBJ databases">
        <title>The unique morphological basis and parallel evolutionary history of personate flowers in Penstemon.</title>
        <authorList>
            <person name="Depatie T.H."/>
            <person name="Wessinger C.A."/>
        </authorList>
    </citation>
    <scope>NUCLEOTIDE SEQUENCE [LARGE SCALE GENOMIC DNA]</scope>
    <source>
        <strain evidence="14">WTNN_2</strain>
        <tissue evidence="14">Leaf</tissue>
    </source>
</reference>
<sequence length="886" mass="101654">MAYASVMLLLQNLEEILHADSYLISVNKDQIEYLHKEVSFLNMFVANSQEKGYDHHEVVKELEILIRNVAHTAADFIDSHLYISNMKHSFPERKVGWNQISLIAHQSYRPIIREIKSVKLKVMKMDEDNIFGGDALPTGNPSAQVLSPSSPNIEDKLVGIDGDINTLLHQLSGMSLSLQVIPILGMGGIGKTTLAARLYNDEYVIYHFYIRAWITVSQGLNVSLSYQLREMLLGILQSFTVITDEIFKSTNEEIGVKLYKTLKGMRYLIVLDNMWEKKAWDNLKRYLPDDKNGSRIILTSRLEDVATYISPGSLPHFMQFLGAAESWKLLESKLYPEEICPVELVEIGKLIAIRCQGLPLAIVVVAGLLNNMGRKLDSWRKIAEGVDSLVANDPEHCMDILALSYNYLPNRLKPCFLYMGAFPEHYEIPVSKLIWLWVAEGFIQPVTGKCLEEVANEYLEDLVSRNLVLIGKKTLSGRIKKCHIHDLLRDLCLREAAKENFQHVIKRDSSINIGKLINPRRISLHASLFTYYRSTTSVPLLRSFLCFDMKKIQQDFLLLNFMDRVDFKLLRVLDIMLVQSNHFPISIIELVHLRLLALAVNCELPGSISKLRNLQTLIIDHIWEAQNLPREIWKMSQLRHIHSKKGCYFPFPYGKGIKEKSQFVLKNIQTLSAVIGCSKEVFDHLPQLRKLEIFATESDIDVQLESKCLSNLISLNELETLKCSFLYRPRMHRLPNWNVFPPKLKKLNICRSYLPWKEMNTLGMLPNLEVLKLGYYAFDGYSWKPVDEGFLRLKVLVMVNSDPVDWDADSSHFPMLQRLILRECQRLTEIPQDIGEIQSLKMIELHDCSTFLVASATKLHVEQQMFGNYELGIQITGGDNHPMESF</sequence>
<evidence type="ECO:0000256" key="1">
    <source>
        <dbReference type="ARBA" id="ARBA00002074"/>
    </source>
</evidence>
<evidence type="ECO:0000256" key="6">
    <source>
        <dbReference type="ARBA" id="ARBA00022667"/>
    </source>
</evidence>
<dbReference type="PANTHER" id="PTHR23155">
    <property type="entry name" value="DISEASE RESISTANCE PROTEIN RP"/>
    <property type="match status" value="1"/>
</dbReference>
<keyword evidence="7" id="KW-0677">Repeat</keyword>
<dbReference type="Pfam" id="PF23559">
    <property type="entry name" value="WHD_DRP"/>
    <property type="match status" value="1"/>
</dbReference>
<dbReference type="InterPro" id="IPR027417">
    <property type="entry name" value="P-loop_NTPase"/>
</dbReference>
<feature type="domain" description="Disease resistance protein winged helix" evidence="12">
    <location>
        <begin position="422"/>
        <end position="492"/>
    </location>
</feature>
<dbReference type="InterPro" id="IPR036388">
    <property type="entry name" value="WH-like_DNA-bd_sf"/>
</dbReference>
<dbReference type="GO" id="GO:0005737">
    <property type="term" value="C:cytoplasm"/>
    <property type="evidence" value="ECO:0007669"/>
    <property type="project" value="UniProtKB-SubCell"/>
</dbReference>
<dbReference type="InterPro" id="IPR044974">
    <property type="entry name" value="Disease_R_plants"/>
</dbReference>
<keyword evidence="9" id="KW-0611">Plant defense</keyword>
<dbReference type="InterPro" id="IPR032675">
    <property type="entry name" value="LRR_dom_sf"/>
</dbReference>
<dbReference type="InterPro" id="IPR038005">
    <property type="entry name" value="RX-like_CC"/>
</dbReference>
<dbReference type="InterPro" id="IPR055414">
    <property type="entry name" value="LRR_R13L4/SHOC2-like"/>
</dbReference>
<evidence type="ECO:0000256" key="8">
    <source>
        <dbReference type="ARBA" id="ARBA00022741"/>
    </source>
</evidence>
<keyword evidence="10" id="KW-0067">ATP-binding</keyword>
<dbReference type="PRINTS" id="PR00364">
    <property type="entry name" value="DISEASERSIST"/>
</dbReference>
<dbReference type="CDD" id="cd14798">
    <property type="entry name" value="RX-CC_like"/>
    <property type="match status" value="1"/>
</dbReference>
<evidence type="ECO:0000256" key="2">
    <source>
        <dbReference type="ARBA" id="ARBA00004496"/>
    </source>
</evidence>
<dbReference type="FunFam" id="3.40.50.300:FF:001091">
    <property type="entry name" value="Probable disease resistance protein At1g61300"/>
    <property type="match status" value="1"/>
</dbReference>
<evidence type="ECO:0000256" key="3">
    <source>
        <dbReference type="ARBA" id="ARBA00008894"/>
    </source>
</evidence>
<keyword evidence="15" id="KW-1185">Reference proteome</keyword>
<name>A0ABD3RUB8_9LAMI</name>
<evidence type="ECO:0000259" key="11">
    <source>
        <dbReference type="Pfam" id="PF00931"/>
    </source>
</evidence>
<keyword evidence="8" id="KW-0547">Nucleotide-binding</keyword>
<dbReference type="InterPro" id="IPR002182">
    <property type="entry name" value="NB-ARC"/>
</dbReference>